<comment type="function">
    <text evidence="2 10 12">Catalyzes the transfer of a dimethylallyl group onto the adenine at position 37 in tRNAs that read codons beginning with uridine, leading to the formation of N6-(dimethylallyl)adenosine (i(6)A).</text>
</comment>
<accession>A0A239ZG16</accession>
<comment type="catalytic activity">
    <reaction evidence="9 10 11">
        <text>adenosine(37) in tRNA + dimethylallyl diphosphate = N(6)-dimethylallyladenosine(37) in tRNA + diphosphate</text>
        <dbReference type="Rhea" id="RHEA:26482"/>
        <dbReference type="Rhea" id="RHEA-COMP:10162"/>
        <dbReference type="Rhea" id="RHEA-COMP:10375"/>
        <dbReference type="ChEBI" id="CHEBI:33019"/>
        <dbReference type="ChEBI" id="CHEBI:57623"/>
        <dbReference type="ChEBI" id="CHEBI:74411"/>
        <dbReference type="ChEBI" id="CHEBI:74415"/>
        <dbReference type="EC" id="2.5.1.75"/>
    </reaction>
</comment>
<protein>
    <recommendedName>
        <fullName evidence="10">tRNA dimethylallyltransferase</fullName>
        <ecNumber evidence="10">2.5.1.75</ecNumber>
    </recommendedName>
    <alternativeName>
        <fullName evidence="10">Dimethylallyl diphosphate:tRNA dimethylallyltransferase</fullName>
        <shortName evidence="10">DMAPP:tRNA dimethylallyltransferase</shortName>
        <shortName evidence="10">DMATase</shortName>
    </alternativeName>
    <alternativeName>
        <fullName evidence="10">Isopentenyl-diphosphate:tRNA isopentenyltransferase</fullName>
        <shortName evidence="10">IPP transferase</shortName>
        <shortName evidence="10">IPPT</shortName>
        <shortName evidence="10">IPTase</shortName>
    </alternativeName>
</protein>
<evidence type="ECO:0000313" key="14">
    <source>
        <dbReference type="EMBL" id="SNV69820.1"/>
    </source>
</evidence>
<sequence length="309" mass="35598">MSGKPLIAIVGPTAVGKTELSIKLAKALNGEIVNGDAFQIYKGLNIGTAKVTTEEQEGIKHHLIDLYHPEETYSVYKFKEDFTKVVCDIHSRGKIPILVGGTGLYVQSVLYDYQLENENQDVKNLEIVNNKIEELSKLNNIELHNYLYKIDPKTASSVHPNNRVRVERAIEYYLKTKKSLSERKKSQTFSGKYDTLLIGIEMSREILYERINMRVDMMLERGLLQEVSNLVDKGYENSQSMQAIGYKELIPVVKGDIEIEIAKEQIKQNSRRYAKRQMTWFKNKMDVTWFQRDKQTLQEIADNVIQLSK</sequence>
<evidence type="ECO:0000256" key="12">
    <source>
        <dbReference type="RuleBase" id="RU003784"/>
    </source>
</evidence>
<dbReference type="NCBIfam" id="TIGR00174">
    <property type="entry name" value="miaA"/>
    <property type="match status" value="1"/>
</dbReference>
<comment type="subunit">
    <text evidence="10">Monomer.</text>
</comment>
<evidence type="ECO:0000256" key="6">
    <source>
        <dbReference type="ARBA" id="ARBA00022741"/>
    </source>
</evidence>
<organism evidence="14 15">
    <name type="scientific">Mammaliicoccus stepanovicii</name>
    <dbReference type="NCBI Taxonomy" id="643214"/>
    <lineage>
        <taxon>Bacteria</taxon>
        <taxon>Bacillati</taxon>
        <taxon>Bacillota</taxon>
        <taxon>Bacilli</taxon>
        <taxon>Bacillales</taxon>
        <taxon>Staphylococcaceae</taxon>
        <taxon>Mammaliicoccus</taxon>
    </lineage>
</organism>
<dbReference type="Proteomes" id="UP000242084">
    <property type="component" value="Chromosome 1"/>
</dbReference>
<evidence type="ECO:0000256" key="9">
    <source>
        <dbReference type="ARBA" id="ARBA00049563"/>
    </source>
</evidence>
<dbReference type="EMBL" id="LT906462">
    <property type="protein sequence ID" value="SNV69820.1"/>
    <property type="molecule type" value="Genomic_DNA"/>
</dbReference>
<evidence type="ECO:0000256" key="5">
    <source>
        <dbReference type="ARBA" id="ARBA00022694"/>
    </source>
</evidence>
<keyword evidence="5 10" id="KW-0819">tRNA processing</keyword>
<evidence type="ECO:0000256" key="7">
    <source>
        <dbReference type="ARBA" id="ARBA00022840"/>
    </source>
</evidence>
<dbReference type="PANTHER" id="PTHR11088:SF60">
    <property type="entry name" value="TRNA DIMETHYLALLYLTRANSFERASE"/>
    <property type="match status" value="1"/>
</dbReference>
<dbReference type="GO" id="GO:0006400">
    <property type="term" value="P:tRNA modification"/>
    <property type="evidence" value="ECO:0007669"/>
    <property type="project" value="TreeGrafter"/>
</dbReference>
<evidence type="ECO:0000256" key="11">
    <source>
        <dbReference type="RuleBase" id="RU003783"/>
    </source>
</evidence>
<proteinExistence type="inferred from homology"/>
<dbReference type="HAMAP" id="MF_00185">
    <property type="entry name" value="IPP_trans"/>
    <property type="match status" value="1"/>
</dbReference>
<dbReference type="Pfam" id="PF01715">
    <property type="entry name" value="IPPT"/>
    <property type="match status" value="1"/>
</dbReference>
<dbReference type="EC" id="2.5.1.75" evidence="10"/>
<dbReference type="GO" id="GO:0052381">
    <property type="term" value="F:tRNA dimethylallyltransferase activity"/>
    <property type="evidence" value="ECO:0007669"/>
    <property type="project" value="UniProtKB-UniRule"/>
</dbReference>
<evidence type="ECO:0000256" key="1">
    <source>
        <dbReference type="ARBA" id="ARBA00001946"/>
    </source>
</evidence>
<dbReference type="OrthoDB" id="9776390at2"/>
<reference evidence="14 15" key="1">
    <citation type="submission" date="2017-06" db="EMBL/GenBank/DDBJ databases">
        <authorList>
            <consortium name="Pathogen Informatics"/>
        </authorList>
    </citation>
    <scope>NUCLEOTIDE SEQUENCE [LARGE SCALE GENOMIC DNA]</scope>
    <source>
        <strain evidence="14 15">NCTC13839</strain>
    </source>
</reference>
<keyword evidence="15" id="KW-1185">Reference proteome</keyword>
<evidence type="ECO:0000256" key="3">
    <source>
        <dbReference type="ARBA" id="ARBA00005842"/>
    </source>
</evidence>
<gene>
    <name evidence="10 14" type="primary">miaA</name>
    <name evidence="14" type="ORF">SAMEA4384403_01493</name>
</gene>
<feature type="site" description="Interaction with substrate tRNA" evidence="10">
    <location>
        <position position="102"/>
    </location>
</feature>
<dbReference type="Gene3D" id="1.10.20.140">
    <property type="match status" value="1"/>
</dbReference>
<dbReference type="PANTHER" id="PTHR11088">
    <property type="entry name" value="TRNA DIMETHYLALLYLTRANSFERASE"/>
    <property type="match status" value="1"/>
</dbReference>
<keyword evidence="4 10" id="KW-0808">Transferase</keyword>
<comment type="similarity">
    <text evidence="3 10 13">Belongs to the IPP transferase family.</text>
</comment>
<dbReference type="InterPro" id="IPR039657">
    <property type="entry name" value="Dimethylallyltransferase"/>
</dbReference>
<feature type="binding site" evidence="10">
    <location>
        <begin position="13"/>
        <end position="18"/>
    </location>
    <ligand>
        <name>substrate</name>
    </ligand>
</feature>
<comment type="cofactor">
    <cofactor evidence="1 10">
        <name>Mg(2+)</name>
        <dbReference type="ChEBI" id="CHEBI:18420"/>
    </cofactor>
</comment>
<evidence type="ECO:0000256" key="8">
    <source>
        <dbReference type="ARBA" id="ARBA00022842"/>
    </source>
</evidence>
<keyword evidence="7 10" id="KW-0067">ATP-binding</keyword>
<evidence type="ECO:0000256" key="13">
    <source>
        <dbReference type="RuleBase" id="RU003785"/>
    </source>
</evidence>
<evidence type="ECO:0000313" key="15">
    <source>
        <dbReference type="Proteomes" id="UP000242084"/>
    </source>
</evidence>
<dbReference type="GO" id="GO:0005524">
    <property type="term" value="F:ATP binding"/>
    <property type="evidence" value="ECO:0007669"/>
    <property type="project" value="UniProtKB-UniRule"/>
</dbReference>
<evidence type="ECO:0000256" key="2">
    <source>
        <dbReference type="ARBA" id="ARBA00003213"/>
    </source>
</evidence>
<dbReference type="KEGG" id="sste:SAMEA4384403_1493"/>
<keyword evidence="8 10" id="KW-0460">Magnesium</keyword>
<dbReference type="SUPFAM" id="SSF52540">
    <property type="entry name" value="P-loop containing nucleoside triphosphate hydrolases"/>
    <property type="match status" value="2"/>
</dbReference>
<name>A0A239ZG16_9STAP</name>
<dbReference type="InterPro" id="IPR027417">
    <property type="entry name" value="P-loop_NTPase"/>
</dbReference>
<keyword evidence="6 10" id="KW-0547">Nucleotide-binding</keyword>
<feature type="binding site" evidence="10">
    <location>
        <begin position="11"/>
        <end position="18"/>
    </location>
    <ligand>
        <name>ATP</name>
        <dbReference type="ChEBI" id="CHEBI:30616"/>
    </ligand>
</feature>
<evidence type="ECO:0000256" key="4">
    <source>
        <dbReference type="ARBA" id="ARBA00022679"/>
    </source>
</evidence>
<evidence type="ECO:0000256" key="10">
    <source>
        <dbReference type="HAMAP-Rule" id="MF_00185"/>
    </source>
</evidence>
<comment type="caution">
    <text evidence="10">Lacks conserved residue(s) required for the propagation of feature annotation.</text>
</comment>
<dbReference type="AlphaFoldDB" id="A0A239ZG16"/>
<dbReference type="InterPro" id="IPR018022">
    <property type="entry name" value="IPT"/>
</dbReference>
<dbReference type="Gene3D" id="3.40.50.300">
    <property type="entry name" value="P-loop containing nucleotide triphosphate hydrolases"/>
    <property type="match status" value="1"/>
</dbReference>